<reference evidence="4 5" key="1">
    <citation type="submission" date="2020-02" db="EMBL/GenBank/DDBJ databases">
        <title>Ideonella bacterium strain TBM-1.</title>
        <authorList>
            <person name="Chen W.-M."/>
        </authorList>
    </citation>
    <scope>NUCLEOTIDE SEQUENCE [LARGE SCALE GENOMIC DNA]</scope>
    <source>
        <strain evidence="4 5">TBM-1</strain>
    </source>
</reference>
<dbReference type="InterPro" id="IPR028081">
    <property type="entry name" value="Leu-bd"/>
</dbReference>
<dbReference type="Proteomes" id="UP000484255">
    <property type="component" value="Unassembled WGS sequence"/>
</dbReference>
<evidence type="ECO:0000256" key="2">
    <source>
        <dbReference type="ARBA" id="ARBA00022729"/>
    </source>
</evidence>
<comment type="caution">
    <text evidence="4">The sequence shown here is derived from an EMBL/GenBank/DDBJ whole genome shotgun (WGS) entry which is preliminary data.</text>
</comment>
<accession>A0A7C9PFW0</accession>
<keyword evidence="2" id="KW-0732">Signal</keyword>
<proteinExistence type="inferred from homology"/>
<comment type="similarity">
    <text evidence="1">Belongs to the leucine-binding protein family.</text>
</comment>
<dbReference type="SUPFAM" id="SSF53822">
    <property type="entry name" value="Periplasmic binding protein-like I"/>
    <property type="match status" value="1"/>
</dbReference>
<dbReference type="EMBL" id="JAAGOH010000002">
    <property type="protein sequence ID" value="NDY90054.1"/>
    <property type="molecule type" value="Genomic_DNA"/>
</dbReference>
<sequence>MTASSSPVPHAGRRTFLIGVPALGLLGLTACSKVPDTIRIGVAQPLSGPLKDLGQDLLDGALMAVDQLNKEGFKVAGKVVKFEIVAADDKADAGAGKAAAQQLITAGVSAVIGHLNSGVSIATAPLYAAQLIPQLAISTKPEYTQLGHPTTFRLVANDALQSKALGAFSAKLPGASVYAVVDDNTPYGKGLAELALAQLKSREKNVAVRVSLDDKGTDFGALVSEMKERKVDTLVTTLSDFQVIALTEQLLSAGVANLNIVGGDTIKTEGLLKINPAIGRIYATTPIVGASEFGGGREFVARYLAKHRHPPVYGAHYAYDAVYAIAYAAREAKGVEGAALVEALKKGDPLAPVTGSMRFNDDGEQRYGSVSVYRLQGGNWSLLTRSDVW</sequence>
<evidence type="ECO:0000256" key="1">
    <source>
        <dbReference type="ARBA" id="ARBA00010062"/>
    </source>
</evidence>
<dbReference type="InterPro" id="IPR028082">
    <property type="entry name" value="Peripla_BP_I"/>
</dbReference>
<dbReference type="RefSeq" id="WP_163455911.1">
    <property type="nucleotide sequence ID" value="NZ_JAAGOH010000002.1"/>
</dbReference>
<dbReference type="CDD" id="cd06342">
    <property type="entry name" value="PBP1_ABC_LIVBP-like"/>
    <property type="match status" value="1"/>
</dbReference>
<dbReference type="PANTHER" id="PTHR47151">
    <property type="entry name" value="LEU/ILE/VAL-BINDING ABC TRANSPORTER SUBUNIT"/>
    <property type="match status" value="1"/>
</dbReference>
<dbReference type="PANTHER" id="PTHR47151:SF2">
    <property type="entry name" value="AMINO ACID BINDING PROTEIN"/>
    <property type="match status" value="1"/>
</dbReference>
<organism evidence="4 5">
    <name type="scientific">Ideonella livida</name>
    <dbReference type="NCBI Taxonomy" id="2707176"/>
    <lineage>
        <taxon>Bacteria</taxon>
        <taxon>Pseudomonadati</taxon>
        <taxon>Pseudomonadota</taxon>
        <taxon>Betaproteobacteria</taxon>
        <taxon>Burkholderiales</taxon>
        <taxon>Sphaerotilaceae</taxon>
        <taxon>Ideonella</taxon>
    </lineage>
</organism>
<keyword evidence="5" id="KW-1185">Reference proteome</keyword>
<dbReference type="Gene3D" id="3.40.50.2300">
    <property type="match status" value="2"/>
</dbReference>
<evidence type="ECO:0000313" key="4">
    <source>
        <dbReference type="EMBL" id="NDY90054.1"/>
    </source>
</evidence>
<dbReference type="AlphaFoldDB" id="A0A7C9PFW0"/>
<evidence type="ECO:0000313" key="5">
    <source>
        <dbReference type="Proteomes" id="UP000484255"/>
    </source>
</evidence>
<dbReference type="Pfam" id="PF13458">
    <property type="entry name" value="Peripla_BP_6"/>
    <property type="match status" value="1"/>
</dbReference>
<protein>
    <submittedName>
        <fullName evidence="4">ABC transporter substrate-binding protein</fullName>
    </submittedName>
</protein>
<evidence type="ECO:0000259" key="3">
    <source>
        <dbReference type="Pfam" id="PF13458"/>
    </source>
</evidence>
<name>A0A7C9PFW0_9BURK</name>
<feature type="domain" description="Leucine-binding protein" evidence="3">
    <location>
        <begin position="37"/>
        <end position="378"/>
    </location>
</feature>
<gene>
    <name evidence="4" type="ORF">G3A44_02485</name>
</gene>